<proteinExistence type="predicted"/>
<gene>
    <name evidence="1" type="ORF">DPMN_152024</name>
</gene>
<dbReference type="Proteomes" id="UP000828390">
    <property type="component" value="Unassembled WGS sequence"/>
</dbReference>
<organism evidence="1 2">
    <name type="scientific">Dreissena polymorpha</name>
    <name type="common">Zebra mussel</name>
    <name type="synonym">Mytilus polymorpha</name>
    <dbReference type="NCBI Taxonomy" id="45954"/>
    <lineage>
        <taxon>Eukaryota</taxon>
        <taxon>Metazoa</taxon>
        <taxon>Spiralia</taxon>
        <taxon>Lophotrochozoa</taxon>
        <taxon>Mollusca</taxon>
        <taxon>Bivalvia</taxon>
        <taxon>Autobranchia</taxon>
        <taxon>Heteroconchia</taxon>
        <taxon>Euheterodonta</taxon>
        <taxon>Imparidentia</taxon>
        <taxon>Neoheterodontei</taxon>
        <taxon>Myida</taxon>
        <taxon>Dreissenoidea</taxon>
        <taxon>Dreissenidae</taxon>
        <taxon>Dreissena</taxon>
    </lineage>
</organism>
<dbReference type="EMBL" id="JAIWYP010000007">
    <property type="protein sequence ID" value="KAH3798425.1"/>
    <property type="molecule type" value="Genomic_DNA"/>
</dbReference>
<keyword evidence="2" id="KW-1185">Reference proteome</keyword>
<sequence>MRIWQWIRRGLVLCFPLNEDLMQAMVFSVPAMVVLHPAVLWEPVVVWCPVVVDSPLRVAEVELQD</sequence>
<dbReference type="AlphaFoldDB" id="A0A9D4J4T3"/>
<reference evidence="1" key="1">
    <citation type="journal article" date="2019" name="bioRxiv">
        <title>The Genome of the Zebra Mussel, Dreissena polymorpha: A Resource for Invasive Species Research.</title>
        <authorList>
            <person name="McCartney M.A."/>
            <person name="Auch B."/>
            <person name="Kono T."/>
            <person name="Mallez S."/>
            <person name="Zhang Y."/>
            <person name="Obille A."/>
            <person name="Becker A."/>
            <person name="Abrahante J.E."/>
            <person name="Garbe J."/>
            <person name="Badalamenti J.P."/>
            <person name="Herman A."/>
            <person name="Mangelson H."/>
            <person name="Liachko I."/>
            <person name="Sullivan S."/>
            <person name="Sone E.D."/>
            <person name="Koren S."/>
            <person name="Silverstein K.A.T."/>
            <person name="Beckman K.B."/>
            <person name="Gohl D.M."/>
        </authorList>
    </citation>
    <scope>NUCLEOTIDE SEQUENCE</scope>
    <source>
        <strain evidence="1">Duluth1</strain>
        <tissue evidence="1">Whole animal</tissue>
    </source>
</reference>
<reference evidence="1" key="2">
    <citation type="submission" date="2020-11" db="EMBL/GenBank/DDBJ databases">
        <authorList>
            <person name="McCartney M.A."/>
            <person name="Auch B."/>
            <person name="Kono T."/>
            <person name="Mallez S."/>
            <person name="Becker A."/>
            <person name="Gohl D.M."/>
            <person name="Silverstein K.A.T."/>
            <person name="Koren S."/>
            <person name="Bechman K.B."/>
            <person name="Herman A."/>
            <person name="Abrahante J.E."/>
            <person name="Garbe J."/>
        </authorList>
    </citation>
    <scope>NUCLEOTIDE SEQUENCE</scope>
    <source>
        <strain evidence="1">Duluth1</strain>
        <tissue evidence="1">Whole animal</tissue>
    </source>
</reference>
<evidence type="ECO:0000313" key="1">
    <source>
        <dbReference type="EMBL" id="KAH3798425.1"/>
    </source>
</evidence>
<name>A0A9D4J4T3_DREPO</name>
<accession>A0A9D4J4T3</accession>
<evidence type="ECO:0000313" key="2">
    <source>
        <dbReference type="Proteomes" id="UP000828390"/>
    </source>
</evidence>
<comment type="caution">
    <text evidence="1">The sequence shown here is derived from an EMBL/GenBank/DDBJ whole genome shotgun (WGS) entry which is preliminary data.</text>
</comment>
<protein>
    <submittedName>
        <fullName evidence="1">Uncharacterized protein</fullName>
    </submittedName>
</protein>